<dbReference type="PROSITE" id="PS51464">
    <property type="entry name" value="SIS"/>
    <property type="match status" value="1"/>
</dbReference>
<dbReference type="Gene3D" id="1.10.10.10">
    <property type="entry name" value="Winged helix-like DNA-binding domain superfamily/Winged helix DNA-binding domain"/>
    <property type="match status" value="1"/>
</dbReference>
<dbReference type="InterPro" id="IPR009057">
    <property type="entry name" value="Homeodomain-like_sf"/>
</dbReference>
<sequence length="286" mass="31286">MTQQTDILTRIAICLPNLREAEKKVANTIKDDPVFCSQANISDIAKRVGVSEASVTRLAKALGCKDVREMKVLLAQSLAVGQRFVATPVNTDIGGIFQGIRDLLDHNEKRIDEMALKESVRVISKAENTIIFGCGGGSTIMAQEAQNRMFRLGIRCSAVTDGLMARMMASTLRAGDVLLVFSLTGYTPEVLEISMIAKRYGARVVAITQAGSPLATVMDCGLLMETFEGDDIYRPTSSRYAALLMLDILALRLAQVNGEDTQDNLRRIKVSLDEHRKGHDRLPLGD</sequence>
<feature type="domain" description="HTH rpiR-type" evidence="4">
    <location>
        <begin position="5"/>
        <end position="81"/>
    </location>
</feature>
<dbReference type="PROSITE" id="PS51071">
    <property type="entry name" value="HTH_RPIR"/>
    <property type="match status" value="1"/>
</dbReference>
<dbReference type="RefSeq" id="WP_129123644.1">
    <property type="nucleotide sequence ID" value="NZ_PEIB01000032.1"/>
</dbReference>
<dbReference type="InterPro" id="IPR046348">
    <property type="entry name" value="SIS_dom_sf"/>
</dbReference>
<name>A0A4Q0YMW4_9GAMM</name>
<dbReference type="InterPro" id="IPR036388">
    <property type="entry name" value="WH-like_DNA-bd_sf"/>
</dbReference>
<dbReference type="GO" id="GO:0097367">
    <property type="term" value="F:carbohydrate derivative binding"/>
    <property type="evidence" value="ECO:0007669"/>
    <property type="project" value="InterPro"/>
</dbReference>
<dbReference type="AlphaFoldDB" id="A0A4Q0YMW4"/>
<keyword evidence="1" id="KW-0805">Transcription regulation</keyword>
<dbReference type="GO" id="GO:0003677">
    <property type="term" value="F:DNA binding"/>
    <property type="evidence" value="ECO:0007669"/>
    <property type="project" value="UniProtKB-KW"/>
</dbReference>
<keyword evidence="3" id="KW-0804">Transcription</keyword>
<dbReference type="PANTHER" id="PTHR30514:SF1">
    <property type="entry name" value="HTH-TYPE TRANSCRIPTIONAL REGULATOR HEXR-RELATED"/>
    <property type="match status" value="1"/>
</dbReference>
<proteinExistence type="predicted"/>
<dbReference type="Pfam" id="PF01380">
    <property type="entry name" value="SIS"/>
    <property type="match status" value="1"/>
</dbReference>
<comment type="caution">
    <text evidence="6">The sequence shown here is derived from an EMBL/GenBank/DDBJ whole genome shotgun (WGS) entry which is preliminary data.</text>
</comment>
<accession>A0A4Q0YMW4</accession>
<dbReference type="GO" id="GO:0003700">
    <property type="term" value="F:DNA-binding transcription factor activity"/>
    <property type="evidence" value="ECO:0007669"/>
    <property type="project" value="InterPro"/>
</dbReference>
<dbReference type="InterPro" id="IPR001347">
    <property type="entry name" value="SIS_dom"/>
</dbReference>
<evidence type="ECO:0000256" key="1">
    <source>
        <dbReference type="ARBA" id="ARBA00023015"/>
    </source>
</evidence>
<evidence type="ECO:0000256" key="3">
    <source>
        <dbReference type="ARBA" id="ARBA00023163"/>
    </source>
</evidence>
<evidence type="ECO:0000259" key="4">
    <source>
        <dbReference type="PROSITE" id="PS51071"/>
    </source>
</evidence>
<evidence type="ECO:0000256" key="2">
    <source>
        <dbReference type="ARBA" id="ARBA00023125"/>
    </source>
</evidence>
<evidence type="ECO:0000259" key="5">
    <source>
        <dbReference type="PROSITE" id="PS51464"/>
    </source>
</evidence>
<dbReference type="Pfam" id="PF01418">
    <property type="entry name" value="HTH_6"/>
    <property type="match status" value="1"/>
</dbReference>
<evidence type="ECO:0000313" key="6">
    <source>
        <dbReference type="EMBL" id="RXJ71783.1"/>
    </source>
</evidence>
<organism evidence="6 7">
    <name type="scientific">Veronia nyctiphanis</name>
    <dbReference type="NCBI Taxonomy" id="1278244"/>
    <lineage>
        <taxon>Bacteria</taxon>
        <taxon>Pseudomonadati</taxon>
        <taxon>Pseudomonadota</taxon>
        <taxon>Gammaproteobacteria</taxon>
        <taxon>Vibrionales</taxon>
        <taxon>Vibrionaceae</taxon>
        <taxon>Veronia</taxon>
    </lineage>
</organism>
<dbReference type="InterPro" id="IPR000281">
    <property type="entry name" value="HTH_RpiR"/>
</dbReference>
<gene>
    <name evidence="6" type="ORF">CS022_19650</name>
</gene>
<evidence type="ECO:0000313" key="7">
    <source>
        <dbReference type="Proteomes" id="UP000290287"/>
    </source>
</evidence>
<dbReference type="OrthoDB" id="8582409at2"/>
<dbReference type="CDD" id="cd05013">
    <property type="entry name" value="SIS_RpiR"/>
    <property type="match status" value="1"/>
</dbReference>
<dbReference type="PANTHER" id="PTHR30514">
    <property type="entry name" value="GLUCOKINASE"/>
    <property type="match status" value="1"/>
</dbReference>
<dbReference type="EMBL" id="PEIB01000032">
    <property type="protein sequence ID" value="RXJ71783.1"/>
    <property type="molecule type" value="Genomic_DNA"/>
</dbReference>
<dbReference type="SUPFAM" id="SSF53697">
    <property type="entry name" value="SIS domain"/>
    <property type="match status" value="1"/>
</dbReference>
<reference evidence="6 7" key="1">
    <citation type="submission" date="2017-10" db="EMBL/GenBank/DDBJ databases">
        <title>Nyctiphanis sp. nov., isolated from the stomach of the euphausiid Nyctiphanes simplex (Hansen, 1911) in the Gulf of California.</title>
        <authorList>
            <person name="Gomez-Gil B."/>
            <person name="Aguilar-Mendez M."/>
            <person name="Lopez-Cortes A."/>
            <person name="Gomez-Gutierrez J."/>
            <person name="Roque A."/>
            <person name="Lang E."/>
            <person name="Gonzalez-Castillo A."/>
        </authorList>
    </citation>
    <scope>NUCLEOTIDE SEQUENCE [LARGE SCALE GENOMIC DNA]</scope>
    <source>
        <strain evidence="6 7">CAIM 600</strain>
    </source>
</reference>
<dbReference type="InterPro" id="IPR035472">
    <property type="entry name" value="RpiR-like_SIS"/>
</dbReference>
<dbReference type="Proteomes" id="UP000290287">
    <property type="component" value="Unassembled WGS sequence"/>
</dbReference>
<keyword evidence="2" id="KW-0238">DNA-binding</keyword>
<dbReference type="SUPFAM" id="SSF46689">
    <property type="entry name" value="Homeodomain-like"/>
    <property type="match status" value="1"/>
</dbReference>
<keyword evidence="7" id="KW-1185">Reference proteome</keyword>
<dbReference type="Gene3D" id="3.40.50.10490">
    <property type="entry name" value="Glucose-6-phosphate isomerase like protein, domain 1"/>
    <property type="match status" value="1"/>
</dbReference>
<feature type="domain" description="SIS" evidence="5">
    <location>
        <begin position="119"/>
        <end position="259"/>
    </location>
</feature>
<dbReference type="InterPro" id="IPR047640">
    <property type="entry name" value="RpiR-like"/>
</dbReference>
<protein>
    <submittedName>
        <fullName evidence="6">Transcriptional regulator</fullName>
    </submittedName>
</protein>
<dbReference type="GO" id="GO:1901135">
    <property type="term" value="P:carbohydrate derivative metabolic process"/>
    <property type="evidence" value="ECO:0007669"/>
    <property type="project" value="InterPro"/>
</dbReference>